<reference evidence="2" key="1">
    <citation type="submission" date="2021-02" db="EMBL/GenBank/DDBJ databases">
        <authorList>
            <person name="Nowell W R."/>
        </authorList>
    </citation>
    <scope>NUCLEOTIDE SEQUENCE</scope>
</reference>
<feature type="domain" description="Tc1-like transposase DDE" evidence="1">
    <location>
        <begin position="16"/>
        <end position="89"/>
    </location>
</feature>
<proteinExistence type="predicted"/>
<sequence length="128" mass="15368">MTGIMYRDILDNNLFQSVKKLKLGKDWIFQHDNDPKHRAGVVTNWLDQKQVERLKWPSYSPDINPIEHLWDEVERRMKKVHPKNEKELKEALLRVWNNIEVPVLKKLVDSVPNQLHEVIKMKGYPTRY</sequence>
<dbReference type="GO" id="GO:0003676">
    <property type="term" value="F:nucleic acid binding"/>
    <property type="evidence" value="ECO:0007669"/>
    <property type="project" value="InterPro"/>
</dbReference>
<accession>A0A816QYS3</accession>
<dbReference type="Pfam" id="PF13358">
    <property type="entry name" value="DDE_3"/>
    <property type="match status" value="1"/>
</dbReference>
<dbReference type="AlphaFoldDB" id="A0A816QYS3"/>
<evidence type="ECO:0000313" key="3">
    <source>
        <dbReference type="Proteomes" id="UP000663824"/>
    </source>
</evidence>
<organism evidence="2 3">
    <name type="scientific">Rotaria magnacalcarata</name>
    <dbReference type="NCBI Taxonomy" id="392030"/>
    <lineage>
        <taxon>Eukaryota</taxon>
        <taxon>Metazoa</taxon>
        <taxon>Spiralia</taxon>
        <taxon>Gnathifera</taxon>
        <taxon>Rotifera</taxon>
        <taxon>Eurotatoria</taxon>
        <taxon>Bdelloidea</taxon>
        <taxon>Philodinida</taxon>
        <taxon>Philodinidae</taxon>
        <taxon>Rotaria</taxon>
    </lineage>
</organism>
<dbReference type="InterPro" id="IPR038717">
    <property type="entry name" value="Tc1-like_DDE_dom"/>
</dbReference>
<name>A0A816QYS3_9BILA</name>
<evidence type="ECO:0000259" key="1">
    <source>
        <dbReference type="Pfam" id="PF13358"/>
    </source>
</evidence>
<gene>
    <name evidence="2" type="ORF">MBJ925_LOCUS15804</name>
</gene>
<comment type="caution">
    <text evidence="2">The sequence shown here is derived from an EMBL/GenBank/DDBJ whole genome shotgun (WGS) entry which is preliminary data.</text>
</comment>
<dbReference type="Proteomes" id="UP000663824">
    <property type="component" value="Unassembled WGS sequence"/>
</dbReference>
<evidence type="ECO:0000313" key="2">
    <source>
        <dbReference type="EMBL" id="CAF2066022.1"/>
    </source>
</evidence>
<dbReference type="InterPro" id="IPR036397">
    <property type="entry name" value="RNaseH_sf"/>
</dbReference>
<dbReference type="EMBL" id="CAJNRE010007517">
    <property type="protein sequence ID" value="CAF2066022.1"/>
    <property type="molecule type" value="Genomic_DNA"/>
</dbReference>
<protein>
    <recommendedName>
        <fullName evidence="1">Tc1-like transposase DDE domain-containing protein</fullName>
    </recommendedName>
</protein>
<dbReference type="Gene3D" id="3.30.420.10">
    <property type="entry name" value="Ribonuclease H-like superfamily/Ribonuclease H"/>
    <property type="match status" value="1"/>
</dbReference>